<dbReference type="InterPro" id="IPR013525">
    <property type="entry name" value="ABC2_TM"/>
</dbReference>
<keyword evidence="5 8" id="KW-0812">Transmembrane</keyword>
<dbReference type="InterPro" id="IPR051449">
    <property type="entry name" value="ABC-2_transporter_component"/>
</dbReference>
<feature type="transmembrane region" description="Helical" evidence="8">
    <location>
        <begin position="174"/>
        <end position="198"/>
    </location>
</feature>
<feature type="transmembrane region" description="Helical" evidence="8">
    <location>
        <begin position="255"/>
        <end position="276"/>
    </location>
</feature>
<dbReference type="EMBL" id="SAUW01000042">
    <property type="protein sequence ID" value="RWR05020.1"/>
    <property type="molecule type" value="Genomic_DNA"/>
</dbReference>
<feature type="transmembrane region" description="Helical" evidence="8">
    <location>
        <begin position="219"/>
        <end position="243"/>
    </location>
</feature>
<dbReference type="PROSITE" id="PS51012">
    <property type="entry name" value="ABC_TM2"/>
    <property type="match status" value="1"/>
</dbReference>
<keyword evidence="3" id="KW-0813">Transport</keyword>
<dbReference type="GO" id="GO:0140359">
    <property type="term" value="F:ABC-type transporter activity"/>
    <property type="evidence" value="ECO:0007669"/>
    <property type="project" value="InterPro"/>
</dbReference>
<evidence type="ECO:0000259" key="9">
    <source>
        <dbReference type="PROSITE" id="PS51012"/>
    </source>
</evidence>
<feature type="transmembrane region" description="Helical" evidence="8">
    <location>
        <begin position="21"/>
        <end position="39"/>
    </location>
</feature>
<dbReference type="Pfam" id="PF12698">
    <property type="entry name" value="ABC2_membrane_3"/>
    <property type="match status" value="1"/>
</dbReference>
<feature type="transmembrane region" description="Helical" evidence="8">
    <location>
        <begin position="288"/>
        <end position="307"/>
    </location>
</feature>
<accession>A0A443IKA4</accession>
<comment type="caution">
    <text evidence="10">The sequence shown here is derived from an EMBL/GenBank/DDBJ whole genome shotgun (WGS) entry which is preliminary data.</text>
</comment>
<keyword evidence="4" id="KW-1003">Cell membrane</keyword>
<dbReference type="PANTHER" id="PTHR30294:SF47">
    <property type="entry name" value="INNER MEMBRANE TRANSPORT PERMEASE YHHJ"/>
    <property type="match status" value="1"/>
</dbReference>
<keyword evidence="6 8" id="KW-1133">Transmembrane helix</keyword>
<protein>
    <submittedName>
        <fullName evidence="10">ABC transporter permease</fullName>
    </submittedName>
</protein>
<dbReference type="RefSeq" id="WP_128270984.1">
    <property type="nucleotide sequence ID" value="NZ_SAUW01000042.1"/>
</dbReference>
<dbReference type="Gene3D" id="3.40.1710.10">
    <property type="entry name" value="abc type-2 transporter like domain"/>
    <property type="match status" value="1"/>
</dbReference>
<comment type="similarity">
    <text evidence="2">Belongs to the ABC-2 integral membrane protein family.</text>
</comment>
<evidence type="ECO:0000256" key="4">
    <source>
        <dbReference type="ARBA" id="ARBA00022475"/>
    </source>
</evidence>
<dbReference type="AlphaFoldDB" id="A0A443IKA4"/>
<organism evidence="10 11">
    <name type="scientific">Paenirhodobacter populi</name>
    <dbReference type="NCBI Taxonomy" id="2306993"/>
    <lineage>
        <taxon>Bacteria</taxon>
        <taxon>Pseudomonadati</taxon>
        <taxon>Pseudomonadota</taxon>
        <taxon>Alphaproteobacteria</taxon>
        <taxon>Rhodobacterales</taxon>
        <taxon>Rhodobacter group</taxon>
        <taxon>Paenirhodobacter</taxon>
    </lineage>
</organism>
<name>A0A443IKA4_9RHOB</name>
<comment type="subcellular location">
    <subcellularLocation>
        <location evidence="1">Cell membrane</location>
        <topology evidence="1">Multi-pass membrane protein</topology>
    </subcellularLocation>
</comment>
<keyword evidence="11" id="KW-1185">Reference proteome</keyword>
<feature type="domain" description="ABC transmembrane type-2" evidence="9">
    <location>
        <begin position="132"/>
        <end position="368"/>
    </location>
</feature>
<reference evidence="10 11" key="2">
    <citation type="submission" date="2019-01" db="EMBL/GenBank/DDBJ databases">
        <authorList>
            <person name="Li Y."/>
        </authorList>
    </citation>
    <scope>NUCLEOTIDE SEQUENCE [LARGE SCALE GENOMIC DNA]</scope>
    <source>
        <strain evidence="10 11">2D-5</strain>
    </source>
</reference>
<keyword evidence="7 8" id="KW-0472">Membrane</keyword>
<evidence type="ECO:0000256" key="6">
    <source>
        <dbReference type="ARBA" id="ARBA00022989"/>
    </source>
</evidence>
<dbReference type="Proteomes" id="UP000285710">
    <property type="component" value="Unassembled WGS sequence"/>
</dbReference>
<sequence>MDPANILHLGIKEIRGLLRDPAMLFLIVFSFTFSVYTSGTSRSETLNRAPIAIVDEDQSPVSLRILEAFQPPYFAAPVLITAAEMDRRMDEGLDTFALNIPPDFQRDLLAGKQPEIQLNVDATRMTQAFLGSGYVQRIVSAELAEFLARYRANEVSSVNLVLRPRFNPELNDGWFQAIMSVVNSVTMLSIILAGAALIREREHGTIEHLLVMPVTPPEILISKIWSMGLVVMAGTGFALLGMVDWLLGIPLQGSLLLFFAGAALHVFATASLGIFLATMAGSMPQFGLLLIMVLLPLQVLSGGSTPIEAMPEAVRLFMQAAPNTHFVKLAQAVLFRGAGLDVVWPQMLWLLAIGSVLFALSLGQFRRFLK</sequence>
<evidence type="ECO:0000256" key="2">
    <source>
        <dbReference type="ARBA" id="ARBA00007783"/>
    </source>
</evidence>
<proteinExistence type="inferred from homology"/>
<evidence type="ECO:0000313" key="11">
    <source>
        <dbReference type="Proteomes" id="UP000285710"/>
    </source>
</evidence>
<evidence type="ECO:0000256" key="3">
    <source>
        <dbReference type="ARBA" id="ARBA00022448"/>
    </source>
</evidence>
<feature type="transmembrane region" description="Helical" evidence="8">
    <location>
        <begin position="347"/>
        <end position="365"/>
    </location>
</feature>
<evidence type="ECO:0000256" key="8">
    <source>
        <dbReference type="SAM" id="Phobius"/>
    </source>
</evidence>
<evidence type="ECO:0000313" key="10">
    <source>
        <dbReference type="EMBL" id="RWR05020.1"/>
    </source>
</evidence>
<evidence type="ECO:0000256" key="7">
    <source>
        <dbReference type="ARBA" id="ARBA00023136"/>
    </source>
</evidence>
<evidence type="ECO:0000256" key="1">
    <source>
        <dbReference type="ARBA" id="ARBA00004651"/>
    </source>
</evidence>
<reference evidence="10 11" key="1">
    <citation type="submission" date="2019-01" db="EMBL/GenBank/DDBJ databases">
        <title>Sinorhodobacter populi sp. nov. isolated from the symptomatic bark tissue of Populus euramericana canker.</title>
        <authorList>
            <person name="Xu G."/>
        </authorList>
    </citation>
    <scope>NUCLEOTIDE SEQUENCE [LARGE SCALE GENOMIC DNA]</scope>
    <source>
        <strain evidence="10 11">2D-5</strain>
    </source>
</reference>
<dbReference type="InterPro" id="IPR047817">
    <property type="entry name" value="ABC2_TM_bact-type"/>
</dbReference>
<gene>
    <name evidence="10" type="ORF">D2T33_20400</name>
</gene>
<dbReference type="PANTHER" id="PTHR30294">
    <property type="entry name" value="MEMBRANE COMPONENT OF ABC TRANSPORTER YHHJ-RELATED"/>
    <property type="match status" value="1"/>
</dbReference>
<dbReference type="GO" id="GO:0005886">
    <property type="term" value="C:plasma membrane"/>
    <property type="evidence" value="ECO:0007669"/>
    <property type="project" value="UniProtKB-SubCell"/>
</dbReference>
<evidence type="ECO:0000256" key="5">
    <source>
        <dbReference type="ARBA" id="ARBA00022692"/>
    </source>
</evidence>